<accession>A0A4P6F9B6</accession>
<dbReference type="RefSeq" id="WP_129188728.1">
    <property type="nucleotide sequence ID" value="NZ_CP035491.1"/>
</dbReference>
<dbReference type="Proteomes" id="UP000291259">
    <property type="component" value="Chromosome"/>
</dbReference>
<proteinExistence type="predicted"/>
<organism evidence="2 3">
    <name type="scientific">Agromyces protaetiae</name>
    <dbReference type="NCBI Taxonomy" id="2509455"/>
    <lineage>
        <taxon>Bacteria</taxon>
        <taxon>Bacillati</taxon>
        <taxon>Actinomycetota</taxon>
        <taxon>Actinomycetes</taxon>
        <taxon>Micrococcales</taxon>
        <taxon>Microbacteriaceae</taxon>
        <taxon>Agromyces</taxon>
    </lineage>
</organism>
<dbReference type="InterPro" id="IPR032330">
    <property type="entry name" value="EF-G-binding_C"/>
</dbReference>
<dbReference type="EMBL" id="CP035491">
    <property type="protein sequence ID" value="QAY72472.1"/>
    <property type="molecule type" value="Genomic_DNA"/>
</dbReference>
<name>A0A4P6F9B6_9MICO</name>
<reference evidence="2 3" key="1">
    <citation type="submission" date="2019-01" db="EMBL/GenBank/DDBJ databases">
        <title>Genome sequencing of strain FW100M-8.</title>
        <authorList>
            <person name="Heo J."/>
            <person name="Kim S.-J."/>
            <person name="Kim J.-S."/>
            <person name="Hong S.-B."/>
            <person name="Kwon S.-W."/>
        </authorList>
    </citation>
    <scope>NUCLEOTIDE SEQUENCE [LARGE SCALE GENOMIC DNA]</scope>
    <source>
        <strain evidence="2 3">FW100M-8</strain>
    </source>
</reference>
<keyword evidence="3" id="KW-1185">Reference proteome</keyword>
<evidence type="ECO:0000259" key="1">
    <source>
        <dbReference type="Pfam" id="PF16571"/>
    </source>
</evidence>
<dbReference type="OrthoDB" id="4171838at2"/>
<sequence length="163" mass="18312">MHPITDAAIRASLVNATKRERTDLTLPKGFADLDFDRLDFLGWRDPKLPRQAYVVAEIDGEFVGAVLRLAEGKTRTRPQCSWCEDVHLPNDVVFYTAKRAGDAGRKGDTIGTLVCADFECSRNVRKLPAMAYTGFDREAARDRRVEALREHVTSFVRDIRDGG</sequence>
<protein>
    <submittedName>
        <fullName evidence="2">FBP domain-containing protein</fullName>
    </submittedName>
</protein>
<dbReference type="KEGG" id="agf:ET445_03075"/>
<feature type="domain" description="Elongation factor G-binding protein C-terminal treble-clef zinc-finger" evidence="1">
    <location>
        <begin position="9"/>
        <end position="159"/>
    </location>
</feature>
<gene>
    <name evidence="2" type="ORF">ET445_03075</name>
</gene>
<evidence type="ECO:0000313" key="2">
    <source>
        <dbReference type="EMBL" id="QAY72472.1"/>
    </source>
</evidence>
<dbReference type="Pfam" id="PF16571">
    <property type="entry name" value="FBP_C"/>
    <property type="match status" value="1"/>
</dbReference>
<evidence type="ECO:0000313" key="3">
    <source>
        <dbReference type="Proteomes" id="UP000291259"/>
    </source>
</evidence>
<dbReference type="AlphaFoldDB" id="A0A4P6F9B6"/>